<accession>A0A5N6UA61</accession>
<proteinExistence type="predicted"/>
<reference evidence="1 2" key="1">
    <citation type="submission" date="2019-04" db="EMBL/GenBank/DDBJ databases">
        <title>Friends and foes A comparative genomics study of 23 Aspergillus species from section Flavi.</title>
        <authorList>
            <consortium name="DOE Joint Genome Institute"/>
            <person name="Kjaerbolling I."/>
            <person name="Vesth T."/>
            <person name="Frisvad J.C."/>
            <person name="Nybo J.L."/>
            <person name="Theobald S."/>
            <person name="Kildgaard S."/>
            <person name="Isbrandt T."/>
            <person name="Kuo A."/>
            <person name="Sato A."/>
            <person name="Lyhne E.K."/>
            <person name="Kogle M.E."/>
            <person name="Wiebenga A."/>
            <person name="Kun R.S."/>
            <person name="Lubbers R.J."/>
            <person name="Makela M.R."/>
            <person name="Barry K."/>
            <person name="Chovatia M."/>
            <person name="Clum A."/>
            <person name="Daum C."/>
            <person name="Haridas S."/>
            <person name="He G."/>
            <person name="LaButti K."/>
            <person name="Lipzen A."/>
            <person name="Mondo S."/>
            <person name="Riley R."/>
            <person name="Salamov A."/>
            <person name="Simmons B.A."/>
            <person name="Magnuson J.K."/>
            <person name="Henrissat B."/>
            <person name="Mortensen U.H."/>
            <person name="Larsen T.O."/>
            <person name="Devries R.P."/>
            <person name="Grigoriev I.V."/>
            <person name="Machida M."/>
            <person name="Baker S.E."/>
            <person name="Andersen M.R."/>
        </authorList>
    </citation>
    <scope>NUCLEOTIDE SEQUENCE [LARGE SCALE GENOMIC DNA]</scope>
    <source>
        <strain evidence="1 2">CBS 117626</strain>
    </source>
</reference>
<dbReference type="Proteomes" id="UP000326950">
    <property type="component" value="Unassembled WGS sequence"/>
</dbReference>
<protein>
    <submittedName>
        <fullName evidence="1">Uncharacterized protein</fullName>
    </submittedName>
</protein>
<gene>
    <name evidence="1" type="ORF">BDV40DRAFT_306976</name>
</gene>
<organism evidence="1 2">
    <name type="scientific">Aspergillus tamarii</name>
    <dbReference type="NCBI Taxonomy" id="41984"/>
    <lineage>
        <taxon>Eukaryota</taxon>
        <taxon>Fungi</taxon>
        <taxon>Dikarya</taxon>
        <taxon>Ascomycota</taxon>
        <taxon>Pezizomycotina</taxon>
        <taxon>Eurotiomycetes</taxon>
        <taxon>Eurotiomycetidae</taxon>
        <taxon>Eurotiales</taxon>
        <taxon>Aspergillaceae</taxon>
        <taxon>Aspergillus</taxon>
        <taxon>Aspergillus subgen. Circumdati</taxon>
    </lineage>
</organism>
<sequence length="265" mass="30542">MVGAVSSTSLQPPLHLKQVLTVLPNLSPTQQACAQRWIDEATVLQDHTFTLITLVDRMWGVTLRDATYAWLRIYGPFTLSWIQHLMPHLTPSQTSLVAWVVEHNRLVMEGPLKAAGSVPHQMPHRLVTLDLLIAGLIGLPSSQRTRIIKRVQPYRELWDPYGPYPFITEERLRVATSQTMKGRRWRLLRFNDHPRPVTPSQLSGVFPFLAPDVLERVQCFGRSRLISRRGWSRPSMEDVVRFLERHQYITEMESCYARKLLGMSI</sequence>
<name>A0A5N6UA61_ASPTM</name>
<keyword evidence="2" id="KW-1185">Reference proteome</keyword>
<dbReference type="OrthoDB" id="4503962at2759"/>
<evidence type="ECO:0000313" key="1">
    <source>
        <dbReference type="EMBL" id="KAE8155477.1"/>
    </source>
</evidence>
<evidence type="ECO:0000313" key="2">
    <source>
        <dbReference type="Proteomes" id="UP000326950"/>
    </source>
</evidence>
<dbReference type="AlphaFoldDB" id="A0A5N6UA61"/>
<dbReference type="EMBL" id="ML738854">
    <property type="protein sequence ID" value="KAE8155477.1"/>
    <property type="molecule type" value="Genomic_DNA"/>
</dbReference>